<accession>A0A1V2H4A6</accession>
<organism evidence="1 2">
    <name type="scientific">Teichococcus deserti</name>
    <dbReference type="NCBI Taxonomy" id="1817963"/>
    <lineage>
        <taxon>Bacteria</taxon>
        <taxon>Pseudomonadati</taxon>
        <taxon>Pseudomonadota</taxon>
        <taxon>Alphaproteobacteria</taxon>
        <taxon>Acetobacterales</taxon>
        <taxon>Roseomonadaceae</taxon>
        <taxon>Roseomonas</taxon>
    </lineage>
</organism>
<evidence type="ECO:0000313" key="1">
    <source>
        <dbReference type="EMBL" id="ONG53235.1"/>
    </source>
</evidence>
<dbReference type="AlphaFoldDB" id="A0A1V2H4A6"/>
<gene>
    <name evidence="1" type="ORF">BKE38_12690</name>
</gene>
<keyword evidence="2" id="KW-1185">Reference proteome</keyword>
<protein>
    <submittedName>
        <fullName evidence="1">Uncharacterized protein</fullName>
    </submittedName>
</protein>
<comment type="caution">
    <text evidence="1">The sequence shown here is derived from an EMBL/GenBank/DDBJ whole genome shotgun (WGS) entry which is preliminary data.</text>
</comment>
<dbReference type="RefSeq" id="WP_076957726.1">
    <property type="nucleotide sequence ID" value="NZ_MLCO01000106.1"/>
</dbReference>
<dbReference type="OrthoDB" id="7285157at2"/>
<proteinExistence type="predicted"/>
<name>A0A1V2H4A6_9PROT</name>
<sequence length="156" mass="17315">MTIDRPIDQDTLYRMREIIRIRLTMEGRTIEVACAEARGFGGARHPNALAEIEAAITSILQDLGALEPAPPTASGKDGVTMVAVEWSALTEALSYAMRFDERGKRRSTASEFMAAMAAGEMTRRIEATGFVLMRRPRQVEDVPWKYDVPGVSNRVK</sequence>
<dbReference type="Proteomes" id="UP000188879">
    <property type="component" value="Unassembled WGS sequence"/>
</dbReference>
<reference evidence="1 2" key="1">
    <citation type="submission" date="2016-10" db="EMBL/GenBank/DDBJ databases">
        <title>Draft Genome sequence of Roseomonas sp. strain M3.</title>
        <authorList>
            <person name="Subhash Y."/>
            <person name="Lee S."/>
        </authorList>
    </citation>
    <scope>NUCLEOTIDE SEQUENCE [LARGE SCALE GENOMIC DNA]</scope>
    <source>
        <strain evidence="1 2">M3</strain>
    </source>
</reference>
<evidence type="ECO:0000313" key="2">
    <source>
        <dbReference type="Proteomes" id="UP000188879"/>
    </source>
</evidence>
<dbReference type="EMBL" id="MLCO01000106">
    <property type="protein sequence ID" value="ONG53235.1"/>
    <property type="molecule type" value="Genomic_DNA"/>
</dbReference>